<comment type="cofactor">
    <cofactor evidence="2">
        <name>Zn(2+)</name>
        <dbReference type="ChEBI" id="CHEBI:29105"/>
    </cofactor>
</comment>
<evidence type="ECO:0000256" key="4">
    <source>
        <dbReference type="ARBA" id="ARBA00012381"/>
    </source>
</evidence>
<dbReference type="CDD" id="cd03429">
    <property type="entry name" value="NUDIX_NADH_pyrophosphatase_Nudt13"/>
    <property type="match status" value="1"/>
</dbReference>
<dbReference type="NCBIfam" id="NF001299">
    <property type="entry name" value="PRK00241.1"/>
    <property type="match status" value="1"/>
</dbReference>
<protein>
    <recommendedName>
        <fullName evidence="4">NAD(+) diphosphatase</fullName>
        <ecNumber evidence="4">3.6.1.22</ecNumber>
    </recommendedName>
</protein>
<dbReference type="GO" id="GO:0006742">
    <property type="term" value="P:NADP+ catabolic process"/>
    <property type="evidence" value="ECO:0007669"/>
    <property type="project" value="TreeGrafter"/>
</dbReference>
<evidence type="ECO:0000256" key="2">
    <source>
        <dbReference type="ARBA" id="ARBA00001947"/>
    </source>
</evidence>
<evidence type="ECO:0000256" key="10">
    <source>
        <dbReference type="RuleBase" id="RU003476"/>
    </source>
</evidence>
<dbReference type="Proteomes" id="UP000294743">
    <property type="component" value="Unassembled WGS sequence"/>
</dbReference>
<keyword evidence="13" id="KW-1185">Reference proteome</keyword>
<comment type="caution">
    <text evidence="12">The sequence shown here is derived from an EMBL/GenBank/DDBJ whole genome shotgun (WGS) entry which is preliminary data.</text>
</comment>
<keyword evidence="6 10" id="KW-0378">Hydrolase</keyword>
<dbReference type="InterPro" id="IPR050241">
    <property type="entry name" value="NAD-cap_RNA_hydrolase_NudC"/>
</dbReference>
<dbReference type="PANTHER" id="PTHR42904:SF6">
    <property type="entry name" value="NAD-CAPPED RNA HYDROLASE NUDT12"/>
    <property type="match status" value="1"/>
</dbReference>
<evidence type="ECO:0000256" key="6">
    <source>
        <dbReference type="ARBA" id="ARBA00022801"/>
    </source>
</evidence>
<dbReference type="Gene3D" id="3.90.79.10">
    <property type="entry name" value="Nucleoside Triphosphate Pyrophosphohydrolase"/>
    <property type="match status" value="1"/>
</dbReference>
<evidence type="ECO:0000313" key="12">
    <source>
        <dbReference type="EMBL" id="TDW19782.1"/>
    </source>
</evidence>
<dbReference type="EC" id="3.6.1.22" evidence="4"/>
<dbReference type="GO" id="GO:0046872">
    <property type="term" value="F:metal ion binding"/>
    <property type="evidence" value="ECO:0007669"/>
    <property type="project" value="UniProtKB-KW"/>
</dbReference>
<evidence type="ECO:0000256" key="8">
    <source>
        <dbReference type="ARBA" id="ARBA00023027"/>
    </source>
</evidence>
<keyword evidence="8" id="KW-0520">NAD</keyword>
<proteinExistence type="inferred from homology"/>
<dbReference type="InterPro" id="IPR015797">
    <property type="entry name" value="NUDIX_hydrolase-like_dom_sf"/>
</dbReference>
<dbReference type="InterPro" id="IPR000086">
    <property type="entry name" value="NUDIX_hydrolase_dom"/>
</dbReference>
<comment type="cofactor">
    <cofactor evidence="1">
        <name>Mg(2+)</name>
        <dbReference type="ChEBI" id="CHEBI:18420"/>
    </cofactor>
</comment>
<dbReference type="Pfam" id="PF09297">
    <property type="entry name" value="Zn_ribbon_NUD"/>
    <property type="match status" value="1"/>
</dbReference>
<evidence type="ECO:0000259" key="11">
    <source>
        <dbReference type="PROSITE" id="PS51462"/>
    </source>
</evidence>
<evidence type="ECO:0000256" key="5">
    <source>
        <dbReference type="ARBA" id="ARBA00022723"/>
    </source>
</evidence>
<dbReference type="PANTHER" id="PTHR42904">
    <property type="entry name" value="NUDIX HYDROLASE, NUDC SUBFAMILY"/>
    <property type="match status" value="1"/>
</dbReference>
<evidence type="ECO:0000313" key="13">
    <source>
        <dbReference type="Proteomes" id="UP000294743"/>
    </source>
</evidence>
<dbReference type="Gene3D" id="3.90.79.20">
    <property type="match status" value="1"/>
</dbReference>
<feature type="domain" description="Nudix hydrolase" evidence="11">
    <location>
        <begin position="146"/>
        <end position="272"/>
    </location>
</feature>
<dbReference type="GO" id="GO:0035529">
    <property type="term" value="F:NADH pyrophosphatase activity"/>
    <property type="evidence" value="ECO:0007669"/>
    <property type="project" value="TreeGrafter"/>
</dbReference>
<dbReference type="AlphaFoldDB" id="A0A4R7ZQ27"/>
<dbReference type="InterPro" id="IPR020084">
    <property type="entry name" value="NUDIX_hydrolase_CS"/>
</dbReference>
<keyword evidence="5" id="KW-0479">Metal-binding</keyword>
<gene>
    <name evidence="12" type="ORF">EDD63_1172</name>
</gene>
<dbReference type="PRINTS" id="PR00502">
    <property type="entry name" value="NUDIXFAMILY"/>
</dbReference>
<name>A0A4R7ZQ27_9FIRM</name>
<dbReference type="GO" id="GO:0005829">
    <property type="term" value="C:cytosol"/>
    <property type="evidence" value="ECO:0007669"/>
    <property type="project" value="TreeGrafter"/>
</dbReference>
<evidence type="ECO:0000256" key="9">
    <source>
        <dbReference type="ARBA" id="ARBA00023679"/>
    </source>
</evidence>
<organism evidence="12 13">
    <name type="scientific">Breznakia blatticola</name>
    <dbReference type="NCBI Taxonomy" id="1754012"/>
    <lineage>
        <taxon>Bacteria</taxon>
        <taxon>Bacillati</taxon>
        <taxon>Bacillota</taxon>
        <taxon>Erysipelotrichia</taxon>
        <taxon>Erysipelotrichales</taxon>
        <taxon>Erysipelotrichaceae</taxon>
        <taxon>Breznakia</taxon>
    </lineage>
</organism>
<accession>A0A4R7ZQ27</accession>
<dbReference type="PROSITE" id="PS00893">
    <property type="entry name" value="NUDIX_BOX"/>
    <property type="match status" value="1"/>
</dbReference>
<evidence type="ECO:0000256" key="1">
    <source>
        <dbReference type="ARBA" id="ARBA00001946"/>
    </source>
</evidence>
<dbReference type="InterPro" id="IPR020476">
    <property type="entry name" value="Nudix_hydrolase"/>
</dbReference>
<dbReference type="InterPro" id="IPR049734">
    <property type="entry name" value="NudC-like_C"/>
</dbReference>
<dbReference type="SUPFAM" id="SSF55811">
    <property type="entry name" value="Nudix"/>
    <property type="match status" value="1"/>
</dbReference>
<keyword evidence="7" id="KW-0460">Magnesium</keyword>
<dbReference type="PROSITE" id="PS51462">
    <property type="entry name" value="NUDIX"/>
    <property type="match status" value="1"/>
</dbReference>
<dbReference type="EMBL" id="SODD01000017">
    <property type="protein sequence ID" value="TDW19782.1"/>
    <property type="molecule type" value="Genomic_DNA"/>
</dbReference>
<evidence type="ECO:0000256" key="7">
    <source>
        <dbReference type="ARBA" id="ARBA00022842"/>
    </source>
</evidence>
<dbReference type="InterPro" id="IPR015376">
    <property type="entry name" value="Znr_NADH_PPase"/>
</dbReference>
<evidence type="ECO:0000256" key="3">
    <source>
        <dbReference type="ARBA" id="ARBA00009595"/>
    </source>
</evidence>
<dbReference type="GO" id="GO:0019677">
    <property type="term" value="P:NAD+ catabolic process"/>
    <property type="evidence" value="ECO:0007669"/>
    <property type="project" value="TreeGrafter"/>
</dbReference>
<reference evidence="12 13" key="1">
    <citation type="submission" date="2019-03" db="EMBL/GenBank/DDBJ databases">
        <title>Genomic Encyclopedia of Type Strains, Phase IV (KMG-IV): sequencing the most valuable type-strain genomes for metagenomic binning, comparative biology and taxonomic classification.</title>
        <authorList>
            <person name="Goeker M."/>
        </authorList>
    </citation>
    <scope>NUCLEOTIDE SEQUENCE [LARGE SCALE GENOMIC DNA]</scope>
    <source>
        <strain evidence="12 13">DSM 28867</strain>
    </source>
</reference>
<sequence length="275" mass="31567">MLQEIYPDQLDNSFKQKEIHDDAWVVQVSKQGLLSKKDGKYVRFYTYKELQEANIHFKQIVYGFQIASHDVFIGLDRTMIENYTYTPLRTFIAQSQQVVSYAASSAYHLAQWYRRYRYCGHCGSAFHHSTSERALVCEVCGNIEYPRINPAVIVAVISGDRLLLTKYAGREYARFALVAGFVEIGETVEEACQREVKEEVGINIKNLRYYKSQPWGVSESILMGFYAEVDGDTKITLDEEELALAQWLKVDEIGDDFSTDSLTGQMIQNFKDGNH</sequence>
<dbReference type="RefSeq" id="WP_166667562.1">
    <property type="nucleotide sequence ID" value="NZ_SODD01000017.1"/>
</dbReference>
<dbReference type="Pfam" id="PF00293">
    <property type="entry name" value="NUDIX"/>
    <property type="match status" value="1"/>
</dbReference>
<comment type="similarity">
    <text evidence="3">Belongs to the Nudix hydrolase family. NudC subfamily.</text>
</comment>
<comment type="catalytic activity">
    <reaction evidence="9">
        <text>a 5'-end NAD(+)-phospho-ribonucleoside in mRNA + H2O = a 5'-end phospho-adenosine-phospho-ribonucleoside in mRNA + beta-nicotinamide D-ribonucleotide + 2 H(+)</text>
        <dbReference type="Rhea" id="RHEA:60876"/>
        <dbReference type="Rhea" id="RHEA-COMP:15698"/>
        <dbReference type="Rhea" id="RHEA-COMP:15719"/>
        <dbReference type="ChEBI" id="CHEBI:14649"/>
        <dbReference type="ChEBI" id="CHEBI:15377"/>
        <dbReference type="ChEBI" id="CHEBI:15378"/>
        <dbReference type="ChEBI" id="CHEBI:144029"/>
        <dbReference type="ChEBI" id="CHEBI:144051"/>
    </reaction>
    <physiologicalReaction direction="left-to-right" evidence="9">
        <dbReference type="Rhea" id="RHEA:60877"/>
    </physiologicalReaction>
</comment>